<feature type="domain" description="Schlafen AlbA-2" evidence="1">
    <location>
        <begin position="26"/>
        <end position="149"/>
    </location>
</feature>
<keyword evidence="2" id="KW-0547">Nucleotide-binding</keyword>
<dbReference type="GO" id="GO:0005524">
    <property type="term" value="F:ATP binding"/>
    <property type="evidence" value="ECO:0007669"/>
    <property type="project" value="UniProtKB-KW"/>
</dbReference>
<dbReference type="Pfam" id="PF04326">
    <property type="entry name" value="SLFN_AlbA_2"/>
    <property type="match status" value="1"/>
</dbReference>
<dbReference type="Proteomes" id="UP000240527">
    <property type="component" value="Chromosome"/>
</dbReference>
<organism evidence="2 3">
    <name type="scientific">Caulobacter segnis</name>
    <dbReference type="NCBI Taxonomy" id="88688"/>
    <lineage>
        <taxon>Bacteria</taxon>
        <taxon>Pseudomonadati</taxon>
        <taxon>Pseudomonadota</taxon>
        <taxon>Alphaproteobacteria</taxon>
        <taxon>Caulobacterales</taxon>
        <taxon>Caulobacteraceae</taxon>
        <taxon>Caulobacter</taxon>
    </lineage>
</organism>
<evidence type="ECO:0000313" key="3">
    <source>
        <dbReference type="Proteomes" id="UP000240527"/>
    </source>
</evidence>
<evidence type="ECO:0000259" key="1">
    <source>
        <dbReference type="Pfam" id="PF04326"/>
    </source>
</evidence>
<name>A0ABN5IN75_9CAUL</name>
<dbReference type="InterPro" id="IPR007421">
    <property type="entry name" value="Schlafen_AlbA_2_dom"/>
</dbReference>
<proteinExistence type="predicted"/>
<keyword evidence="3" id="KW-1185">Reference proteome</keyword>
<dbReference type="PANTHER" id="PTHR30595">
    <property type="entry name" value="GLPR-RELATED TRANSCRIPTIONAL REPRESSOR"/>
    <property type="match status" value="1"/>
</dbReference>
<dbReference type="PANTHER" id="PTHR30595:SF6">
    <property type="entry name" value="SCHLAFEN ALBA-2 DOMAIN-CONTAINING PROTEIN"/>
    <property type="match status" value="1"/>
</dbReference>
<dbReference type="EMBL" id="CP027850">
    <property type="protein sequence ID" value="AVQ00476.1"/>
    <property type="molecule type" value="Genomic_DNA"/>
</dbReference>
<dbReference type="Gene3D" id="3.30.950.30">
    <property type="entry name" value="Schlafen, AAA domain"/>
    <property type="match status" value="1"/>
</dbReference>
<protein>
    <submittedName>
        <fullName evidence="2">ATP-binding protein</fullName>
    </submittedName>
</protein>
<dbReference type="RefSeq" id="WP_013077298.1">
    <property type="nucleotide sequence ID" value="NZ_CP027850.1"/>
</dbReference>
<dbReference type="InterPro" id="IPR038461">
    <property type="entry name" value="Schlafen_AlbA_2_dom_sf"/>
</dbReference>
<evidence type="ECO:0000313" key="2">
    <source>
        <dbReference type="EMBL" id="AVQ00476.1"/>
    </source>
</evidence>
<gene>
    <name evidence="2" type="ORF">B7G68_00500</name>
</gene>
<sequence length="384" mass="42596">MAFIPGQFSELTEEDLARLVDGAISETINLEFKSTAYPLGPDGSREFLKDVSALANTNGGTLILGISEEAGVATKITPITESDHDSLKRRLESLLRSGIQPPILGVRMHHVQIDDGYVLSIYVPQSNYPPHRVSAQGKNSFHLRHSTGVYEASMEELRALFSQTVTIRAKLESFRKKRLFMIENGDSAITVAKGDGNLIVHLAPLYSPYGSVNLISAHERNELLRPMHSSGWTPRFNVDGFANIRSGVECAGYTQLFRDGIIEATKIDIIRSRNDERYIWARHIEEILSSSIPLYIKCLENIATPGPWIALISLQGISGSRVCCSIADLDWETPPEIRQKDLLLPPCLIVPSENRSEYIGSLKPALDALWNAGGFAEWSPEQNR</sequence>
<accession>A0ABN5IN75</accession>
<reference evidence="2 3" key="1">
    <citation type="journal article" date="2015" name="Biotechnol. Bioeng.">
        <title>Genome sequence and phenotypic characterization of Caulobacter segnis.</title>
        <authorList>
            <person name="Patel S."/>
            <person name="Fletcher B."/>
            <person name="Scott D.C."/>
            <person name="Ely B."/>
        </authorList>
    </citation>
    <scope>NUCLEOTIDE SEQUENCE [LARGE SCALE GENOMIC DNA]</scope>
    <source>
        <strain evidence="2 3">TK0059</strain>
    </source>
</reference>
<keyword evidence="2" id="KW-0067">ATP-binding</keyword>